<evidence type="ECO:0000256" key="1">
    <source>
        <dbReference type="ARBA" id="ARBA00006739"/>
    </source>
</evidence>
<dbReference type="STRING" id="1618446.UV61_C0002G0284"/>
<evidence type="ECO:0000256" key="3">
    <source>
        <dbReference type="ARBA" id="ARBA00022679"/>
    </source>
</evidence>
<feature type="domain" description="Glycosyltransferase 2-like" evidence="4">
    <location>
        <begin position="8"/>
        <end position="174"/>
    </location>
</feature>
<dbReference type="CDD" id="cd06423">
    <property type="entry name" value="CESA_like"/>
    <property type="match status" value="1"/>
</dbReference>
<accession>A0A0G1FKY2</accession>
<comment type="caution">
    <text evidence="5">The sequence shown here is derived from an EMBL/GenBank/DDBJ whole genome shotgun (WGS) entry which is preliminary data.</text>
</comment>
<proteinExistence type="inferred from homology"/>
<dbReference type="InterPro" id="IPR001173">
    <property type="entry name" value="Glyco_trans_2-like"/>
</dbReference>
<dbReference type="Gene3D" id="3.90.550.10">
    <property type="entry name" value="Spore Coat Polysaccharide Biosynthesis Protein SpsA, Chain A"/>
    <property type="match status" value="1"/>
</dbReference>
<dbReference type="Proteomes" id="UP000034050">
    <property type="component" value="Unassembled WGS sequence"/>
</dbReference>
<dbReference type="SUPFAM" id="SSF53448">
    <property type="entry name" value="Nucleotide-diphospho-sugar transferases"/>
    <property type="match status" value="1"/>
</dbReference>
<reference evidence="5 6" key="1">
    <citation type="journal article" date="2015" name="Nature">
        <title>rRNA introns, odd ribosomes, and small enigmatic genomes across a large radiation of phyla.</title>
        <authorList>
            <person name="Brown C.T."/>
            <person name="Hug L.A."/>
            <person name="Thomas B.C."/>
            <person name="Sharon I."/>
            <person name="Castelle C.J."/>
            <person name="Singh A."/>
            <person name="Wilkins M.J."/>
            <person name="Williams K.H."/>
            <person name="Banfield J.F."/>
        </authorList>
    </citation>
    <scope>NUCLEOTIDE SEQUENCE [LARGE SCALE GENOMIC DNA]</scope>
</reference>
<evidence type="ECO:0000259" key="4">
    <source>
        <dbReference type="Pfam" id="PF00535"/>
    </source>
</evidence>
<dbReference type="Pfam" id="PF00535">
    <property type="entry name" value="Glycos_transf_2"/>
    <property type="match status" value="1"/>
</dbReference>
<protein>
    <recommendedName>
        <fullName evidence="4">Glycosyltransferase 2-like domain-containing protein</fullName>
    </recommendedName>
</protein>
<dbReference type="GO" id="GO:0016757">
    <property type="term" value="F:glycosyltransferase activity"/>
    <property type="evidence" value="ECO:0007669"/>
    <property type="project" value="UniProtKB-KW"/>
</dbReference>
<gene>
    <name evidence="5" type="ORF">UV61_C0002G0284</name>
</gene>
<evidence type="ECO:0000256" key="2">
    <source>
        <dbReference type="ARBA" id="ARBA00022676"/>
    </source>
</evidence>
<dbReference type="PANTHER" id="PTHR43630">
    <property type="entry name" value="POLY-BETA-1,6-N-ACETYL-D-GLUCOSAMINE SYNTHASE"/>
    <property type="match status" value="1"/>
</dbReference>
<dbReference type="PANTHER" id="PTHR43630:SF1">
    <property type="entry name" value="POLY-BETA-1,6-N-ACETYL-D-GLUCOSAMINE SYNTHASE"/>
    <property type="match status" value="1"/>
</dbReference>
<dbReference type="AlphaFoldDB" id="A0A0G1FKY2"/>
<sequence length="312" mass="35640">MKKPTLAIGIPAHNEGKNIGSLLESILKQQQTFYVLESVIVVCDGCADNTVSVVKEFTQNHRYIKLLAFNKRLGKSVALNKIYALCKSDFLLTFDADVVLERSIEIELMIKEMLRDDKINLVGGRFILVKQKTLMGKLSYVSFVSFEDAFLKLNGGNNFFALVGAASLIRKRLYKSFTYPKATISDQNYLFAMALRIDQRGFRVAKDTRILMRPVSTFNDWRTLGARSVVADKENIAHFLGKGILQRYYMPRSLYFKSLLKWFFKTPFYTTGAIAMNIFIRAFPYRKAVHTDGTWDLTHSSKETIVSEQSQD</sequence>
<organism evidence="5 6">
    <name type="scientific">Candidatus Gottesmanbacteria bacterium GW2011_GWB1_43_11</name>
    <dbReference type="NCBI Taxonomy" id="1618446"/>
    <lineage>
        <taxon>Bacteria</taxon>
        <taxon>Candidatus Gottesmaniibacteriota</taxon>
    </lineage>
</organism>
<dbReference type="InterPro" id="IPR029044">
    <property type="entry name" value="Nucleotide-diphossugar_trans"/>
</dbReference>
<keyword evidence="2" id="KW-0328">Glycosyltransferase</keyword>
<dbReference type="EMBL" id="LCFD01000002">
    <property type="protein sequence ID" value="KKS87563.1"/>
    <property type="molecule type" value="Genomic_DNA"/>
</dbReference>
<name>A0A0G1FKY2_9BACT</name>
<evidence type="ECO:0000313" key="5">
    <source>
        <dbReference type="EMBL" id="KKS87563.1"/>
    </source>
</evidence>
<comment type="similarity">
    <text evidence="1">Belongs to the glycosyltransferase 2 family.</text>
</comment>
<keyword evidence="3" id="KW-0808">Transferase</keyword>
<evidence type="ECO:0000313" key="6">
    <source>
        <dbReference type="Proteomes" id="UP000034050"/>
    </source>
</evidence>